<dbReference type="GeneID" id="7837534"/>
<dbReference type="Proteomes" id="UP000009168">
    <property type="component" value="Unassembled WGS sequence"/>
</dbReference>
<name>I7LTM5_TETTS</name>
<evidence type="ECO:0000256" key="1">
    <source>
        <dbReference type="SAM" id="Coils"/>
    </source>
</evidence>
<proteinExistence type="predicted"/>
<dbReference type="InParanoid" id="I7LTM5"/>
<evidence type="ECO:0000313" key="3">
    <source>
        <dbReference type="Proteomes" id="UP000009168"/>
    </source>
</evidence>
<evidence type="ECO:0000313" key="2">
    <source>
        <dbReference type="EMBL" id="EAR85518.1"/>
    </source>
</evidence>
<keyword evidence="1" id="KW-0175">Coiled coil</keyword>
<protein>
    <submittedName>
        <fullName evidence="2">Uncharacterized protein</fullName>
    </submittedName>
</protein>
<sequence>MLNNQNQRYKQEQIKIGGGQFINIQQEYQYSNQPEKIKVIAEEDIFKKDTFQSAQDKLNPKLELLFNRVQFLSSQVNNYENHNDSLKQQIEEEIDRNRKEEDCVNSAIKEMNEDLKYLNDVILQIEDKKDFLKKANEQIKIVQLSENKSMQLKKENEKLKEEIIELKKKNLQSEKKQTELEGTLKEIKGELNKIILENQQIKNEYSANQIQFMKLEQKYITLRQDHEKLTYDYQKLFQDFNNLQKEHKKLKTQKEKDQPRISVFAPQESLSQSFQIHNDTIQDTLKLKEIDSQQYSEPDLSIFQISQNEGLGQNIIDIKNKSKISKRQQDIIAHNLINQK</sequence>
<reference evidence="3" key="1">
    <citation type="journal article" date="2006" name="PLoS Biol.">
        <title>Macronuclear genome sequence of the ciliate Tetrahymena thermophila, a model eukaryote.</title>
        <authorList>
            <person name="Eisen J.A."/>
            <person name="Coyne R.S."/>
            <person name="Wu M."/>
            <person name="Wu D."/>
            <person name="Thiagarajan M."/>
            <person name="Wortman J.R."/>
            <person name="Badger J.H."/>
            <person name="Ren Q."/>
            <person name="Amedeo P."/>
            <person name="Jones K.M."/>
            <person name="Tallon L.J."/>
            <person name="Delcher A.L."/>
            <person name="Salzberg S.L."/>
            <person name="Silva J.C."/>
            <person name="Haas B.J."/>
            <person name="Majoros W.H."/>
            <person name="Farzad M."/>
            <person name="Carlton J.M."/>
            <person name="Smith R.K. Jr."/>
            <person name="Garg J."/>
            <person name="Pearlman R.E."/>
            <person name="Karrer K.M."/>
            <person name="Sun L."/>
            <person name="Manning G."/>
            <person name="Elde N.C."/>
            <person name="Turkewitz A.P."/>
            <person name="Asai D.J."/>
            <person name="Wilkes D.E."/>
            <person name="Wang Y."/>
            <person name="Cai H."/>
            <person name="Collins K."/>
            <person name="Stewart B.A."/>
            <person name="Lee S.R."/>
            <person name="Wilamowska K."/>
            <person name="Weinberg Z."/>
            <person name="Ruzzo W.L."/>
            <person name="Wloga D."/>
            <person name="Gaertig J."/>
            <person name="Frankel J."/>
            <person name="Tsao C.-C."/>
            <person name="Gorovsky M.A."/>
            <person name="Keeling P.J."/>
            <person name="Waller R.F."/>
            <person name="Patron N.J."/>
            <person name="Cherry J.M."/>
            <person name="Stover N.A."/>
            <person name="Krieger C.J."/>
            <person name="del Toro C."/>
            <person name="Ryder H.F."/>
            <person name="Williamson S.C."/>
            <person name="Barbeau R.A."/>
            <person name="Hamilton E.P."/>
            <person name="Orias E."/>
        </authorList>
    </citation>
    <scope>NUCLEOTIDE SEQUENCE [LARGE SCALE GENOMIC DNA]</scope>
    <source>
        <strain evidence="3">SB210</strain>
    </source>
</reference>
<dbReference type="HOGENOM" id="CLU_817575_0_0_1"/>
<dbReference type="KEGG" id="tet:TTHERM_00442680"/>
<gene>
    <name evidence="2" type="ORF">TTHERM_00442680</name>
</gene>
<dbReference type="AlphaFoldDB" id="I7LTM5"/>
<keyword evidence="3" id="KW-1185">Reference proteome</keyword>
<dbReference type="EMBL" id="GG662665">
    <property type="protein sequence ID" value="EAR85518.1"/>
    <property type="molecule type" value="Genomic_DNA"/>
</dbReference>
<accession>I7LTM5</accession>
<organism evidence="2 3">
    <name type="scientific">Tetrahymena thermophila (strain SB210)</name>
    <dbReference type="NCBI Taxonomy" id="312017"/>
    <lineage>
        <taxon>Eukaryota</taxon>
        <taxon>Sar</taxon>
        <taxon>Alveolata</taxon>
        <taxon>Ciliophora</taxon>
        <taxon>Intramacronucleata</taxon>
        <taxon>Oligohymenophorea</taxon>
        <taxon>Hymenostomatida</taxon>
        <taxon>Tetrahymenina</taxon>
        <taxon>Tetrahymenidae</taxon>
        <taxon>Tetrahymena</taxon>
    </lineage>
</organism>
<dbReference type="RefSeq" id="XP_001033181.1">
    <property type="nucleotide sequence ID" value="XM_001033181.1"/>
</dbReference>
<feature type="coiled-coil region" evidence="1">
    <location>
        <begin position="69"/>
        <end position="253"/>
    </location>
</feature>